<dbReference type="SUPFAM" id="SSF52374">
    <property type="entry name" value="Nucleotidylyl transferase"/>
    <property type="match status" value="1"/>
</dbReference>
<evidence type="ECO:0000256" key="3">
    <source>
        <dbReference type="ARBA" id="ARBA00022516"/>
    </source>
</evidence>
<dbReference type="InterPro" id="IPR004821">
    <property type="entry name" value="Cyt_trans-like"/>
</dbReference>
<comment type="caution">
    <text evidence="13">The sequence shown here is derived from an EMBL/GenBank/DDBJ whole genome shotgun (WGS) entry which is preliminary data.</text>
</comment>
<dbReference type="EC" id="2.7.7.14" evidence="10"/>
<protein>
    <recommendedName>
        <fullName evidence="10">ethanolamine-phosphate cytidylyltransferase</fullName>
        <ecNumber evidence="10">2.7.7.14</ecNumber>
    </recommendedName>
    <alternativeName>
        <fullName evidence="11">CTP:phosphoethanolamine cytidylyltransferase</fullName>
    </alternativeName>
</protein>
<gene>
    <name evidence="13" type="ORF">C8A01DRAFT_33190</name>
</gene>
<dbReference type="InterPro" id="IPR044608">
    <property type="entry name" value="Ect1/PCYT2"/>
</dbReference>
<dbReference type="GO" id="GO:0006646">
    <property type="term" value="P:phosphatidylethanolamine biosynthetic process"/>
    <property type="evidence" value="ECO:0007669"/>
    <property type="project" value="InterPro"/>
</dbReference>
<organism evidence="13 14">
    <name type="scientific">Parachaetomium inaequale</name>
    <dbReference type="NCBI Taxonomy" id="2588326"/>
    <lineage>
        <taxon>Eukaryota</taxon>
        <taxon>Fungi</taxon>
        <taxon>Dikarya</taxon>
        <taxon>Ascomycota</taxon>
        <taxon>Pezizomycotina</taxon>
        <taxon>Sordariomycetes</taxon>
        <taxon>Sordariomycetidae</taxon>
        <taxon>Sordariales</taxon>
        <taxon>Chaetomiaceae</taxon>
        <taxon>Parachaetomium</taxon>
    </lineage>
</organism>
<keyword evidence="6" id="KW-0443">Lipid metabolism</keyword>
<keyword evidence="3" id="KW-0444">Lipid biosynthesis</keyword>
<comment type="pathway">
    <text evidence="1">Lipid metabolism.</text>
</comment>
<feature type="non-terminal residue" evidence="13">
    <location>
        <position position="71"/>
    </location>
</feature>
<accession>A0AAN6SUF0</accession>
<keyword evidence="7" id="KW-0594">Phospholipid biosynthesis</keyword>
<evidence type="ECO:0000256" key="1">
    <source>
        <dbReference type="ARBA" id="ARBA00005189"/>
    </source>
</evidence>
<comment type="pathway">
    <text evidence="9">Phospholipid metabolism; phosphatidylethanolamine biosynthesis; phosphatidylethanolamine from ethanolamine: step 2/3.</text>
</comment>
<dbReference type="AlphaFoldDB" id="A0AAN6SUF0"/>
<dbReference type="NCBIfam" id="TIGR00125">
    <property type="entry name" value="cyt_tran_rel"/>
    <property type="match status" value="1"/>
</dbReference>
<dbReference type="PANTHER" id="PTHR45780">
    <property type="entry name" value="ETHANOLAMINE-PHOSPHATE CYTIDYLYLTRANSFERASE"/>
    <property type="match status" value="1"/>
</dbReference>
<evidence type="ECO:0000256" key="2">
    <source>
        <dbReference type="ARBA" id="ARBA00010101"/>
    </source>
</evidence>
<evidence type="ECO:0000256" key="10">
    <source>
        <dbReference type="ARBA" id="ARBA00024221"/>
    </source>
</evidence>
<sequence>MAAADELLPPGDPAPELLDGRLWVDGCFDFFHHGHAGAVVQARQLGDELYVGVHSDEAILENKGPTVMNLK</sequence>
<dbReference type="EMBL" id="MU854337">
    <property type="protein sequence ID" value="KAK4042665.1"/>
    <property type="molecule type" value="Genomic_DNA"/>
</dbReference>
<dbReference type="Proteomes" id="UP001303115">
    <property type="component" value="Unassembled WGS sequence"/>
</dbReference>
<dbReference type="Pfam" id="PF01467">
    <property type="entry name" value="CTP_transf_like"/>
    <property type="match status" value="1"/>
</dbReference>
<evidence type="ECO:0000259" key="12">
    <source>
        <dbReference type="Pfam" id="PF01467"/>
    </source>
</evidence>
<feature type="domain" description="Cytidyltransferase-like" evidence="12">
    <location>
        <begin position="24"/>
        <end position="62"/>
    </location>
</feature>
<dbReference type="InterPro" id="IPR014729">
    <property type="entry name" value="Rossmann-like_a/b/a_fold"/>
</dbReference>
<dbReference type="Gene3D" id="3.40.50.620">
    <property type="entry name" value="HUPs"/>
    <property type="match status" value="1"/>
</dbReference>
<evidence type="ECO:0000256" key="5">
    <source>
        <dbReference type="ARBA" id="ARBA00022695"/>
    </source>
</evidence>
<evidence type="ECO:0000256" key="11">
    <source>
        <dbReference type="ARBA" id="ARBA00031473"/>
    </source>
</evidence>
<name>A0AAN6SUF0_9PEZI</name>
<evidence type="ECO:0000256" key="6">
    <source>
        <dbReference type="ARBA" id="ARBA00023098"/>
    </source>
</evidence>
<dbReference type="GO" id="GO:0005737">
    <property type="term" value="C:cytoplasm"/>
    <property type="evidence" value="ECO:0007669"/>
    <property type="project" value="TreeGrafter"/>
</dbReference>
<comment type="similarity">
    <text evidence="2">Belongs to the cytidylyltransferase family.</text>
</comment>
<keyword evidence="4" id="KW-0808">Transferase</keyword>
<reference evidence="14" key="1">
    <citation type="journal article" date="2023" name="Mol. Phylogenet. Evol.">
        <title>Genome-scale phylogeny and comparative genomics of the fungal order Sordariales.</title>
        <authorList>
            <person name="Hensen N."/>
            <person name="Bonometti L."/>
            <person name="Westerberg I."/>
            <person name="Brannstrom I.O."/>
            <person name="Guillou S."/>
            <person name="Cros-Aarteil S."/>
            <person name="Calhoun S."/>
            <person name="Haridas S."/>
            <person name="Kuo A."/>
            <person name="Mondo S."/>
            <person name="Pangilinan J."/>
            <person name="Riley R."/>
            <person name="LaButti K."/>
            <person name="Andreopoulos B."/>
            <person name="Lipzen A."/>
            <person name="Chen C."/>
            <person name="Yan M."/>
            <person name="Daum C."/>
            <person name="Ng V."/>
            <person name="Clum A."/>
            <person name="Steindorff A."/>
            <person name="Ohm R.A."/>
            <person name="Martin F."/>
            <person name="Silar P."/>
            <person name="Natvig D.O."/>
            <person name="Lalanne C."/>
            <person name="Gautier V."/>
            <person name="Ament-Velasquez S.L."/>
            <person name="Kruys A."/>
            <person name="Hutchinson M.I."/>
            <person name="Powell A.J."/>
            <person name="Barry K."/>
            <person name="Miller A.N."/>
            <person name="Grigoriev I.V."/>
            <person name="Debuchy R."/>
            <person name="Gladieux P."/>
            <person name="Hiltunen Thoren M."/>
            <person name="Johannesson H."/>
        </authorList>
    </citation>
    <scope>NUCLEOTIDE SEQUENCE [LARGE SCALE GENOMIC DNA]</scope>
    <source>
        <strain evidence="14">CBS 284.82</strain>
    </source>
</reference>
<keyword evidence="5 13" id="KW-0548">Nucleotidyltransferase</keyword>
<dbReference type="PANTHER" id="PTHR45780:SF2">
    <property type="entry name" value="ETHANOLAMINE-PHOSPHATE CYTIDYLYLTRANSFERASE"/>
    <property type="match status" value="1"/>
</dbReference>
<keyword evidence="14" id="KW-1185">Reference proteome</keyword>
<evidence type="ECO:0000256" key="9">
    <source>
        <dbReference type="ARBA" id="ARBA00024191"/>
    </source>
</evidence>
<evidence type="ECO:0000256" key="4">
    <source>
        <dbReference type="ARBA" id="ARBA00022679"/>
    </source>
</evidence>
<evidence type="ECO:0000313" key="13">
    <source>
        <dbReference type="EMBL" id="KAK4042665.1"/>
    </source>
</evidence>
<keyword evidence="8" id="KW-1208">Phospholipid metabolism</keyword>
<evidence type="ECO:0000256" key="8">
    <source>
        <dbReference type="ARBA" id="ARBA00023264"/>
    </source>
</evidence>
<evidence type="ECO:0000256" key="7">
    <source>
        <dbReference type="ARBA" id="ARBA00023209"/>
    </source>
</evidence>
<evidence type="ECO:0000313" key="14">
    <source>
        <dbReference type="Proteomes" id="UP001303115"/>
    </source>
</evidence>
<proteinExistence type="inferred from homology"/>
<dbReference type="GO" id="GO:0004306">
    <property type="term" value="F:ethanolamine-phosphate cytidylyltransferase activity"/>
    <property type="evidence" value="ECO:0007669"/>
    <property type="project" value="UniProtKB-EC"/>
</dbReference>